<dbReference type="Proteomes" id="UP000031532">
    <property type="component" value="Unassembled WGS sequence"/>
</dbReference>
<sequence length="46" mass="5470">MAIHIVSYNDFTLPDTLRLTPLCFYLRSHLRLPSEDRNNTPYHLPQ</sequence>
<comment type="caution">
    <text evidence="1">The sequence shown here is derived from an EMBL/GenBank/DDBJ whole genome shotgun (WGS) entry which is preliminary data.</text>
</comment>
<evidence type="ECO:0000313" key="1">
    <source>
        <dbReference type="EMBL" id="NHC35143.1"/>
    </source>
</evidence>
<reference evidence="1 2" key="1">
    <citation type="journal article" date="2015" name="Genome Announc.">
        <title>Draft Genome Sequence of the Terrestrial Cyanobacterium Scytonema millei VB511283, Isolated from Eastern India.</title>
        <authorList>
            <person name="Sen D."/>
            <person name="Chandrababunaidu M.M."/>
            <person name="Singh D."/>
            <person name="Sanghi N."/>
            <person name="Ghorai A."/>
            <person name="Mishra G.P."/>
            <person name="Madduluri M."/>
            <person name="Adhikary S.P."/>
            <person name="Tripathy S."/>
        </authorList>
    </citation>
    <scope>NUCLEOTIDE SEQUENCE [LARGE SCALE GENOMIC DNA]</scope>
    <source>
        <strain evidence="1 2">VB511283</strain>
    </source>
</reference>
<name>A0A9X5I435_9CYAN</name>
<dbReference type="RefSeq" id="WP_165587658.1">
    <property type="nucleotide sequence ID" value="NZ_JTJC03000002.1"/>
</dbReference>
<protein>
    <submittedName>
        <fullName evidence="1">Uncharacterized protein</fullName>
    </submittedName>
</protein>
<gene>
    <name evidence="1" type="ORF">QH73_0010790</name>
</gene>
<organism evidence="1 2">
    <name type="scientific">Scytonema millei VB511283</name>
    <dbReference type="NCBI Taxonomy" id="1245923"/>
    <lineage>
        <taxon>Bacteria</taxon>
        <taxon>Bacillati</taxon>
        <taxon>Cyanobacteriota</taxon>
        <taxon>Cyanophyceae</taxon>
        <taxon>Nostocales</taxon>
        <taxon>Scytonemataceae</taxon>
        <taxon>Scytonema</taxon>
    </lineage>
</organism>
<keyword evidence="2" id="KW-1185">Reference proteome</keyword>
<proteinExistence type="predicted"/>
<dbReference type="AlphaFoldDB" id="A0A9X5I435"/>
<evidence type="ECO:0000313" key="2">
    <source>
        <dbReference type="Proteomes" id="UP000031532"/>
    </source>
</evidence>
<accession>A0A9X5I435</accession>
<dbReference type="EMBL" id="JTJC03000002">
    <property type="protein sequence ID" value="NHC35143.1"/>
    <property type="molecule type" value="Genomic_DNA"/>
</dbReference>